<name>A0AAD0R032_PSEDL</name>
<dbReference type="EMBL" id="CP031146">
    <property type="protein sequence ID" value="AXM98799.1"/>
    <property type="molecule type" value="Genomic_DNA"/>
</dbReference>
<protein>
    <submittedName>
        <fullName evidence="1">Phage head protein</fullName>
    </submittedName>
</protein>
<proteinExistence type="predicted"/>
<dbReference type="RefSeq" id="WP_042156401.1">
    <property type="nucleotide sequence ID" value="NZ_BSOM01000022.1"/>
</dbReference>
<evidence type="ECO:0000313" key="2">
    <source>
        <dbReference type="Proteomes" id="UP000256503"/>
    </source>
</evidence>
<dbReference type="Pfam" id="PF05926">
    <property type="entry name" value="Phage_GPL"/>
    <property type="match status" value="1"/>
</dbReference>
<organism evidence="1 2">
    <name type="scientific">Pseudomonas plecoglossicida</name>
    <dbReference type="NCBI Taxonomy" id="70775"/>
    <lineage>
        <taxon>Bacteria</taxon>
        <taxon>Pseudomonadati</taxon>
        <taxon>Pseudomonadota</taxon>
        <taxon>Gammaproteobacteria</taxon>
        <taxon>Pseudomonadales</taxon>
        <taxon>Pseudomonadaceae</taxon>
        <taxon>Pseudomonas</taxon>
    </lineage>
</organism>
<accession>A0AAD0R032</accession>
<reference evidence="1 2" key="1">
    <citation type="submission" date="2018-07" db="EMBL/GenBank/DDBJ databases">
        <title>Complete genome sequence of a Pseudomonas plecoglossicida strain pathogenic to the marine fish, Larimichthys crocea.</title>
        <authorList>
            <person name="Tao Z."/>
        </authorList>
    </citation>
    <scope>NUCLEOTIDE SEQUENCE [LARGE SCALE GENOMIC DNA]</scope>
    <source>
        <strain evidence="1 2">XSDHY-P</strain>
    </source>
</reference>
<dbReference type="AlphaFoldDB" id="A0AAD0R032"/>
<sequence>MSKEPVSVTCVLRYPDSHDPFWPRMALPAMRARLTLGPEVSDARLALAVRCAAVTAANEFASWRLALRRRGYKRLGDVAGHACGRALTVCYVRFVEGAVLQSLYTHGVRPDRADGGSHE</sequence>
<dbReference type="InterPro" id="IPR009225">
    <property type="entry name" value="Phage_head_completion_GpL"/>
</dbReference>
<dbReference type="GeneID" id="49616664"/>
<gene>
    <name evidence="1" type="ORF">DVB73_24880</name>
</gene>
<evidence type="ECO:0000313" key="1">
    <source>
        <dbReference type="EMBL" id="AXM98799.1"/>
    </source>
</evidence>
<dbReference type="Proteomes" id="UP000256503">
    <property type="component" value="Chromosome"/>
</dbReference>